<name>A0AAP0M9K3_9ROSI</name>
<keyword evidence="1" id="KW-0732">Signal</keyword>
<evidence type="ECO:0000256" key="1">
    <source>
        <dbReference type="SAM" id="SignalP"/>
    </source>
</evidence>
<protein>
    <submittedName>
        <fullName evidence="2">Uncharacterized protein</fullName>
    </submittedName>
</protein>
<proteinExistence type="predicted"/>
<feature type="chain" id="PRO_5042957647" evidence="1">
    <location>
        <begin position="21"/>
        <end position="68"/>
    </location>
</feature>
<feature type="signal peptide" evidence="1">
    <location>
        <begin position="1"/>
        <end position="20"/>
    </location>
</feature>
<keyword evidence="3" id="KW-1185">Reference proteome</keyword>
<organism evidence="2 3">
    <name type="scientific">Citrus x changshan-huyou</name>
    <dbReference type="NCBI Taxonomy" id="2935761"/>
    <lineage>
        <taxon>Eukaryota</taxon>
        <taxon>Viridiplantae</taxon>
        <taxon>Streptophyta</taxon>
        <taxon>Embryophyta</taxon>
        <taxon>Tracheophyta</taxon>
        <taxon>Spermatophyta</taxon>
        <taxon>Magnoliopsida</taxon>
        <taxon>eudicotyledons</taxon>
        <taxon>Gunneridae</taxon>
        <taxon>Pentapetalae</taxon>
        <taxon>rosids</taxon>
        <taxon>malvids</taxon>
        <taxon>Sapindales</taxon>
        <taxon>Rutaceae</taxon>
        <taxon>Aurantioideae</taxon>
        <taxon>Citrus</taxon>
    </lineage>
</organism>
<gene>
    <name evidence="2" type="ORF">WN944_015097</name>
</gene>
<accession>A0AAP0M9K3</accession>
<dbReference type="AlphaFoldDB" id="A0AAP0M9K3"/>
<comment type="caution">
    <text evidence="2">The sequence shown here is derived from an EMBL/GenBank/DDBJ whole genome shotgun (WGS) entry which is preliminary data.</text>
</comment>
<evidence type="ECO:0000313" key="2">
    <source>
        <dbReference type="EMBL" id="KAK9199903.1"/>
    </source>
</evidence>
<evidence type="ECO:0000313" key="3">
    <source>
        <dbReference type="Proteomes" id="UP001428341"/>
    </source>
</evidence>
<dbReference type="EMBL" id="JBCGBO010000005">
    <property type="protein sequence ID" value="KAK9199903.1"/>
    <property type="molecule type" value="Genomic_DNA"/>
</dbReference>
<sequence length="68" mass="6623">MKISCLSQVFNLMGWWRAWGGGGGGIDICCIGGLPSNCCGGGGSCSQTGGCAPIPIGCGAAPCIIEAT</sequence>
<reference evidence="2 3" key="1">
    <citation type="submission" date="2024-05" db="EMBL/GenBank/DDBJ databases">
        <title>Haplotype-resolved chromosome-level genome assembly of Huyou (Citrus changshanensis).</title>
        <authorList>
            <person name="Miao C."/>
            <person name="Chen W."/>
            <person name="Wu Y."/>
            <person name="Wang L."/>
            <person name="Zhao S."/>
            <person name="Grierson D."/>
            <person name="Xu C."/>
            <person name="Chen K."/>
        </authorList>
    </citation>
    <scope>NUCLEOTIDE SEQUENCE [LARGE SCALE GENOMIC DNA]</scope>
    <source>
        <strain evidence="2">01-14</strain>
        <tissue evidence="2">Leaf</tissue>
    </source>
</reference>
<dbReference type="Proteomes" id="UP001428341">
    <property type="component" value="Unassembled WGS sequence"/>
</dbReference>